<feature type="compositionally biased region" description="Polar residues" evidence="1">
    <location>
        <begin position="1"/>
        <end position="14"/>
    </location>
</feature>
<name>A0A3F3QIM8_9EURO</name>
<feature type="compositionally biased region" description="Basic and acidic residues" evidence="1">
    <location>
        <begin position="22"/>
        <end position="33"/>
    </location>
</feature>
<gene>
    <name evidence="2" type="ORF">BDQ94DRAFT_132093</name>
</gene>
<keyword evidence="3" id="KW-1185">Reference proteome</keyword>
<protein>
    <submittedName>
        <fullName evidence="2">Uncharacterized protein</fullName>
    </submittedName>
</protein>
<proteinExistence type="predicted"/>
<evidence type="ECO:0000313" key="2">
    <source>
        <dbReference type="EMBL" id="RDH38965.1"/>
    </source>
</evidence>
<dbReference type="Proteomes" id="UP000253729">
    <property type="component" value="Unassembled WGS sequence"/>
</dbReference>
<dbReference type="AlphaFoldDB" id="A0A3F3QIM8"/>
<feature type="region of interest" description="Disordered" evidence="1">
    <location>
        <begin position="1"/>
        <end position="50"/>
    </location>
</feature>
<dbReference type="EMBL" id="KZ852032">
    <property type="protein sequence ID" value="RDH38965.1"/>
    <property type="molecule type" value="Genomic_DNA"/>
</dbReference>
<evidence type="ECO:0000256" key="1">
    <source>
        <dbReference type="SAM" id="MobiDB-lite"/>
    </source>
</evidence>
<organism evidence="2 3">
    <name type="scientific">Aspergillus welwitschiae</name>
    <dbReference type="NCBI Taxonomy" id="1341132"/>
    <lineage>
        <taxon>Eukaryota</taxon>
        <taxon>Fungi</taxon>
        <taxon>Dikarya</taxon>
        <taxon>Ascomycota</taxon>
        <taxon>Pezizomycotina</taxon>
        <taxon>Eurotiomycetes</taxon>
        <taxon>Eurotiomycetidae</taxon>
        <taxon>Eurotiales</taxon>
        <taxon>Aspergillaceae</taxon>
        <taxon>Aspergillus</taxon>
        <taxon>Aspergillus subgen. Circumdati</taxon>
    </lineage>
</organism>
<sequence>MASRVTQKMQSTYHGTRGGKSPPDRSIRRIHGSERHKHGPLRDASHITATHPALTRSINIIVISTIMATSL</sequence>
<accession>A0A3F3QIM8</accession>
<dbReference type="GeneID" id="38132341"/>
<dbReference type="RefSeq" id="XP_026631987.1">
    <property type="nucleotide sequence ID" value="XM_026763985.1"/>
</dbReference>
<evidence type="ECO:0000313" key="3">
    <source>
        <dbReference type="Proteomes" id="UP000253729"/>
    </source>
</evidence>
<reference evidence="2 3" key="1">
    <citation type="submission" date="2018-07" db="EMBL/GenBank/DDBJ databases">
        <title>The genomes of Aspergillus section Nigri reveals drivers in fungal speciation.</title>
        <authorList>
            <consortium name="DOE Joint Genome Institute"/>
            <person name="Vesth T.C."/>
            <person name="Nybo J."/>
            <person name="Theobald S."/>
            <person name="Brandl J."/>
            <person name="Frisvad J.C."/>
            <person name="Nielsen K.F."/>
            <person name="Lyhne E.K."/>
            <person name="Kogle M.E."/>
            <person name="Kuo A."/>
            <person name="Riley R."/>
            <person name="Clum A."/>
            <person name="Nolan M."/>
            <person name="Lipzen A."/>
            <person name="Salamov A."/>
            <person name="Henrissat B."/>
            <person name="Wiebenga A."/>
            <person name="De vries R.P."/>
            <person name="Grigoriev I.V."/>
            <person name="Mortensen U.H."/>
            <person name="Andersen M.R."/>
            <person name="Baker S.E."/>
        </authorList>
    </citation>
    <scope>NUCLEOTIDE SEQUENCE [LARGE SCALE GENOMIC DNA]</scope>
    <source>
        <strain evidence="2 3">CBS 139.54b</strain>
    </source>
</reference>